<protein>
    <recommendedName>
        <fullName evidence="4">Methanolan biosynthesis EpsI domain-containing protein</fullName>
    </recommendedName>
</protein>
<proteinExistence type="predicted"/>
<organism evidence="2 3">
    <name type="scientific">Candidatus Nanosyncoccus alces</name>
    <dbReference type="NCBI Taxonomy" id="2171997"/>
    <lineage>
        <taxon>Bacteria</taxon>
        <taxon>Candidatus Saccharimonadota</taxon>
        <taxon>Candidatus Nanosyncoccalia</taxon>
        <taxon>Candidatus Nanosyncoccales</taxon>
        <taxon>Candidatus Nanosyncoccaceae</taxon>
        <taxon>Candidatus Nanosyncoccus</taxon>
    </lineage>
</organism>
<keyword evidence="1" id="KW-1133">Transmembrane helix</keyword>
<comment type="caution">
    <text evidence="2">The sequence shown here is derived from an EMBL/GenBank/DDBJ whole genome shotgun (WGS) entry which is preliminary data.</text>
</comment>
<name>A0ABY0FNS3_9BACT</name>
<reference evidence="2 3" key="1">
    <citation type="journal article" date="2018" name="bioRxiv">
        <title>Evidence of independent acquisition and adaption of ultra-small bacteria to human hosts across the highly diverse yet reduced genomes of the phylum Saccharibacteria.</title>
        <authorList>
            <person name="McLean J.S."/>
            <person name="Bor B."/>
            <person name="To T.T."/>
            <person name="Liu Q."/>
            <person name="Kearns K.A."/>
            <person name="Solden L.M."/>
            <person name="Wrighton K.C."/>
            <person name="He X."/>
            <person name="Shi W."/>
        </authorList>
    </citation>
    <scope>NUCLEOTIDE SEQUENCE [LARGE SCALE GENOMIC DNA]</scope>
    <source>
        <strain evidence="2 3">TM7_G3_2_Rum_HOT_351B</strain>
    </source>
</reference>
<evidence type="ECO:0000313" key="2">
    <source>
        <dbReference type="EMBL" id="RYC74999.1"/>
    </source>
</evidence>
<keyword evidence="1" id="KW-0472">Membrane</keyword>
<reference evidence="2 3" key="2">
    <citation type="journal article" date="2020" name="Cell Rep.">
        <title>Acquisition and Adaptation of Ultra-small Parasitic Reduced Genome Bacteria to Mammalian Hosts.</title>
        <authorList>
            <person name="McLean J.S."/>
            <person name="Bor B."/>
            <person name="Kerns K.A."/>
            <person name="Liu Q."/>
            <person name="To T.T."/>
            <person name="Solden L."/>
            <person name="Hendrickson E.L."/>
            <person name="Wrighton K."/>
            <person name="Shi W."/>
            <person name="He X."/>
        </authorList>
    </citation>
    <scope>NUCLEOTIDE SEQUENCE [LARGE SCALE GENOMIC DNA]</scope>
    <source>
        <strain evidence="2 3">TM7_G3_2_Rum_HOT_351B</strain>
    </source>
</reference>
<dbReference type="RefSeq" id="WP_129734655.1">
    <property type="nucleotide sequence ID" value="NZ_PRLM01000002.1"/>
</dbReference>
<evidence type="ECO:0008006" key="4">
    <source>
        <dbReference type="Google" id="ProtNLM"/>
    </source>
</evidence>
<accession>A0ABY0FNS3</accession>
<evidence type="ECO:0000313" key="3">
    <source>
        <dbReference type="Proteomes" id="UP001191019"/>
    </source>
</evidence>
<dbReference type="Proteomes" id="UP001191019">
    <property type="component" value="Unassembled WGS sequence"/>
</dbReference>
<evidence type="ECO:0000256" key="1">
    <source>
        <dbReference type="SAM" id="Phobius"/>
    </source>
</evidence>
<gene>
    <name evidence="2" type="ORF">G3RUM_00280</name>
</gene>
<feature type="transmembrane region" description="Helical" evidence="1">
    <location>
        <begin position="20"/>
        <end position="43"/>
    </location>
</feature>
<sequence length="244" mass="28104">MKDGSVSPKGVVKNFISNSSVWAKIAIVLFFVLILIAIVLAVISTMSMKKEDDTHIDVSNFPEISNAPKEYQIGTEQLIWQLIEQNEPIPDFSDYQAIIREGSYHEETNNNISSADFIIDIEELRYSFEVSLSWPKGQKVYSDPSIKIRCPYYTDVIYTDTKCVAELPTAQIRRYLPHNYYLNNGYRVHIDESSTGGNFRLLVYINACKDKDLIDSAMDYARNWIKTLYIDPDDFRMEAYDTCL</sequence>
<keyword evidence="1" id="KW-0812">Transmembrane</keyword>
<dbReference type="EMBL" id="PRLM01000002">
    <property type="protein sequence ID" value="RYC74999.1"/>
    <property type="molecule type" value="Genomic_DNA"/>
</dbReference>
<keyword evidence="3" id="KW-1185">Reference proteome</keyword>